<name>A0A9N9KIF0_9GLOM</name>
<organism evidence="1 2">
    <name type="scientific">Cetraspora pellucida</name>
    <dbReference type="NCBI Taxonomy" id="1433469"/>
    <lineage>
        <taxon>Eukaryota</taxon>
        <taxon>Fungi</taxon>
        <taxon>Fungi incertae sedis</taxon>
        <taxon>Mucoromycota</taxon>
        <taxon>Glomeromycotina</taxon>
        <taxon>Glomeromycetes</taxon>
        <taxon>Diversisporales</taxon>
        <taxon>Gigasporaceae</taxon>
        <taxon>Cetraspora</taxon>
    </lineage>
</organism>
<comment type="caution">
    <text evidence="1">The sequence shown here is derived from an EMBL/GenBank/DDBJ whole genome shotgun (WGS) entry which is preliminary data.</text>
</comment>
<gene>
    <name evidence="1" type="ORF">CPELLU_LOCUS21573</name>
</gene>
<sequence>LGPNFINVDLVNMIIEKIGISRYFIQRLVLGFGEFDKEFINIKIKHNILPPNVIATKSWASNLPLEVYFFILKKTTLIYGNQLCLKGNDLELLYFLSGSESKYEQIVTEINSNIDKIKELIYKFKLIPFPKRKY</sequence>
<protein>
    <submittedName>
        <fullName evidence="1">24083_t:CDS:1</fullName>
    </submittedName>
</protein>
<proteinExistence type="predicted"/>
<dbReference type="AlphaFoldDB" id="A0A9N9KIF0"/>
<accession>A0A9N9KIF0</accession>
<dbReference type="OrthoDB" id="2308339at2759"/>
<keyword evidence="2" id="KW-1185">Reference proteome</keyword>
<evidence type="ECO:0000313" key="2">
    <source>
        <dbReference type="Proteomes" id="UP000789759"/>
    </source>
</evidence>
<dbReference type="EMBL" id="CAJVQA010081729">
    <property type="protein sequence ID" value="CAG8837529.1"/>
    <property type="molecule type" value="Genomic_DNA"/>
</dbReference>
<evidence type="ECO:0000313" key="1">
    <source>
        <dbReference type="EMBL" id="CAG8837529.1"/>
    </source>
</evidence>
<reference evidence="1" key="1">
    <citation type="submission" date="2021-06" db="EMBL/GenBank/DDBJ databases">
        <authorList>
            <person name="Kallberg Y."/>
            <person name="Tangrot J."/>
            <person name="Rosling A."/>
        </authorList>
    </citation>
    <scope>NUCLEOTIDE SEQUENCE</scope>
    <source>
        <strain evidence="1">FL966</strain>
    </source>
</reference>
<dbReference type="Proteomes" id="UP000789759">
    <property type="component" value="Unassembled WGS sequence"/>
</dbReference>
<feature type="non-terminal residue" evidence="1">
    <location>
        <position position="134"/>
    </location>
</feature>
<feature type="non-terminal residue" evidence="1">
    <location>
        <position position="1"/>
    </location>
</feature>